<dbReference type="OrthoDB" id="430659at2759"/>
<keyword evidence="8" id="KW-1185">Reference proteome</keyword>
<evidence type="ECO:0000313" key="7">
    <source>
        <dbReference type="EMBL" id="VEN50417.1"/>
    </source>
</evidence>
<accession>A0A653CT12</accession>
<keyword evidence="3 5" id="KW-1133">Transmembrane helix</keyword>
<dbReference type="EC" id="2.3.1.225" evidence="5"/>
<evidence type="ECO:0000259" key="6">
    <source>
        <dbReference type="Pfam" id="PF01529"/>
    </source>
</evidence>
<evidence type="ECO:0000256" key="5">
    <source>
        <dbReference type="RuleBase" id="RU079119"/>
    </source>
</evidence>
<sequence length="304" mass="34838">MATIQDRLRIPWNGGAKQIAFDAVLPVFTIPAMLLLASISLWWTIFTFSTVVIFLALISRFFIKNIPHTKFFFVWTLTSLIILYFIFEFVVIPFLEILLEENIALSVLIFGFVMSVYLMKKRSKELSSIAESQRDCKEGDRIESCNICQTKLPSRDHHCLWFDCCIGNHNRCLFISALFFATSALSYSSNLTLTSVCHPFTLYRTILLPDDCSDVYKLFELGLSFVSAVYSLAVAAILLLLFLRELILVSLGITAKEWKKLPLTSKLCLGIFTNRPHSKGFCQNWAEIMCWSGRHSYEQFNQEV</sequence>
<proteinExistence type="inferred from homology"/>
<keyword evidence="2 5" id="KW-0812">Transmembrane</keyword>
<evidence type="ECO:0000256" key="3">
    <source>
        <dbReference type="ARBA" id="ARBA00022989"/>
    </source>
</evidence>
<keyword evidence="5" id="KW-0808">Transferase</keyword>
<comment type="domain">
    <text evidence="5">The DHHC domain is required for palmitoyltransferase activity.</text>
</comment>
<feature type="transmembrane region" description="Helical" evidence="5">
    <location>
        <begin position="101"/>
        <end position="119"/>
    </location>
</feature>
<dbReference type="GO" id="GO:0016020">
    <property type="term" value="C:membrane"/>
    <property type="evidence" value="ECO:0007669"/>
    <property type="project" value="UniProtKB-SubCell"/>
</dbReference>
<name>A0A653CT12_CALMS</name>
<dbReference type="InterPro" id="IPR001594">
    <property type="entry name" value="Palmitoyltrfase_DHHC"/>
</dbReference>
<feature type="transmembrane region" description="Helical" evidence="5">
    <location>
        <begin position="45"/>
        <end position="63"/>
    </location>
</feature>
<dbReference type="EMBL" id="CAACVG010008597">
    <property type="protein sequence ID" value="VEN50417.1"/>
    <property type="molecule type" value="Genomic_DNA"/>
</dbReference>
<comment type="catalytic activity">
    <reaction evidence="5">
        <text>L-cysteinyl-[protein] + hexadecanoyl-CoA = S-hexadecanoyl-L-cysteinyl-[protein] + CoA</text>
        <dbReference type="Rhea" id="RHEA:36683"/>
        <dbReference type="Rhea" id="RHEA-COMP:10131"/>
        <dbReference type="Rhea" id="RHEA-COMP:11032"/>
        <dbReference type="ChEBI" id="CHEBI:29950"/>
        <dbReference type="ChEBI" id="CHEBI:57287"/>
        <dbReference type="ChEBI" id="CHEBI:57379"/>
        <dbReference type="ChEBI" id="CHEBI:74151"/>
        <dbReference type="EC" id="2.3.1.225"/>
    </reaction>
</comment>
<evidence type="ECO:0000256" key="4">
    <source>
        <dbReference type="ARBA" id="ARBA00023136"/>
    </source>
</evidence>
<protein>
    <recommendedName>
        <fullName evidence="5">Palmitoyltransferase</fullName>
        <ecNumber evidence="5">2.3.1.225</ecNumber>
    </recommendedName>
</protein>
<organism evidence="7 8">
    <name type="scientific">Callosobruchus maculatus</name>
    <name type="common">Southern cowpea weevil</name>
    <name type="synonym">Pulse bruchid</name>
    <dbReference type="NCBI Taxonomy" id="64391"/>
    <lineage>
        <taxon>Eukaryota</taxon>
        <taxon>Metazoa</taxon>
        <taxon>Ecdysozoa</taxon>
        <taxon>Arthropoda</taxon>
        <taxon>Hexapoda</taxon>
        <taxon>Insecta</taxon>
        <taxon>Pterygota</taxon>
        <taxon>Neoptera</taxon>
        <taxon>Endopterygota</taxon>
        <taxon>Coleoptera</taxon>
        <taxon>Polyphaga</taxon>
        <taxon>Cucujiformia</taxon>
        <taxon>Chrysomeloidea</taxon>
        <taxon>Chrysomelidae</taxon>
        <taxon>Bruchinae</taxon>
        <taxon>Bruchini</taxon>
        <taxon>Callosobruchus</taxon>
    </lineage>
</organism>
<evidence type="ECO:0000256" key="2">
    <source>
        <dbReference type="ARBA" id="ARBA00022692"/>
    </source>
</evidence>
<feature type="transmembrane region" description="Helical" evidence="5">
    <location>
        <begin position="72"/>
        <end position="95"/>
    </location>
</feature>
<dbReference type="Pfam" id="PF01529">
    <property type="entry name" value="DHHC"/>
    <property type="match status" value="1"/>
</dbReference>
<evidence type="ECO:0000256" key="1">
    <source>
        <dbReference type="ARBA" id="ARBA00004141"/>
    </source>
</evidence>
<reference evidence="7 8" key="1">
    <citation type="submission" date="2019-01" db="EMBL/GenBank/DDBJ databases">
        <authorList>
            <person name="Sayadi A."/>
        </authorList>
    </citation>
    <scope>NUCLEOTIDE SEQUENCE [LARGE SCALE GENOMIC DNA]</scope>
</reference>
<evidence type="ECO:0000313" key="8">
    <source>
        <dbReference type="Proteomes" id="UP000410492"/>
    </source>
</evidence>
<dbReference type="Proteomes" id="UP000410492">
    <property type="component" value="Unassembled WGS sequence"/>
</dbReference>
<dbReference type="AlphaFoldDB" id="A0A653CT12"/>
<comment type="subcellular location">
    <subcellularLocation>
        <location evidence="1">Membrane</location>
        <topology evidence="1">Multi-pass membrane protein</topology>
    </subcellularLocation>
</comment>
<feature type="transmembrane region" description="Helical" evidence="5">
    <location>
        <begin position="177"/>
        <end position="201"/>
    </location>
</feature>
<comment type="similarity">
    <text evidence="5">Belongs to the DHHC palmitoyltransferase family.</text>
</comment>
<feature type="transmembrane region" description="Helical" evidence="5">
    <location>
        <begin position="20"/>
        <end position="39"/>
    </location>
</feature>
<dbReference type="PROSITE" id="PS50216">
    <property type="entry name" value="DHHC"/>
    <property type="match status" value="1"/>
</dbReference>
<keyword evidence="4 5" id="KW-0472">Membrane</keyword>
<gene>
    <name evidence="7" type="ORF">CALMAC_LOCUS11194</name>
</gene>
<keyword evidence="5" id="KW-0012">Acyltransferase</keyword>
<feature type="domain" description="Palmitoyltransferase DHHC" evidence="6">
    <location>
        <begin position="140"/>
        <end position="259"/>
    </location>
</feature>
<feature type="transmembrane region" description="Helical" evidence="5">
    <location>
        <begin position="221"/>
        <end position="243"/>
    </location>
</feature>
<dbReference type="GO" id="GO:0019706">
    <property type="term" value="F:protein-cysteine S-palmitoyltransferase activity"/>
    <property type="evidence" value="ECO:0007669"/>
    <property type="project" value="UniProtKB-EC"/>
</dbReference>